<dbReference type="OrthoDB" id="1676438at2759"/>
<accession>A0A5N5FBM0</accession>
<sequence length="302" mass="34063">MAKKGASSSNPVATWNVYNISIFCDVCIKEVEAGHRPGTHFDKEGYANIRANFKAETGHDYEKKQLKNKWDALKNEWKLWKELVGKETGLGWNSSKGTVDASEEWWNNKIQINKEYGKLRKKGISPEMEDKLDRMFLSTIATGEHAWAPSSGVLPPESREESVGQIDSYDEEEIETMQDLRQASRKGKKRAANQGELQKKKVDKKGKKIGGAAKLCGQIDRLVEACETRSSANSLMRSLHIGSSILEVLAVVAQLPGCEPPSELWLFATCLFCSAEKREVFTTIQDPEVQLTWLKYMFNKEQ</sequence>
<protein>
    <recommendedName>
        <fullName evidence="2">Myb/SANT-like domain-containing protein</fullName>
    </recommendedName>
</protein>
<name>A0A5N5FBM0_9ROSA</name>
<reference evidence="3 4" key="1">
    <citation type="submission" date="2019-09" db="EMBL/GenBank/DDBJ databases">
        <authorList>
            <person name="Ou C."/>
        </authorList>
    </citation>
    <scope>NUCLEOTIDE SEQUENCE [LARGE SCALE GENOMIC DNA]</scope>
    <source>
        <strain evidence="3">S2</strain>
        <tissue evidence="3">Leaf</tissue>
    </source>
</reference>
<feature type="domain" description="Myb/SANT-like" evidence="2">
    <location>
        <begin position="15"/>
        <end position="108"/>
    </location>
</feature>
<dbReference type="Proteomes" id="UP000327157">
    <property type="component" value="Chromosome 13"/>
</dbReference>
<reference evidence="3 4" key="3">
    <citation type="submission" date="2019-11" db="EMBL/GenBank/DDBJ databases">
        <title>A de novo genome assembly of a pear dwarfing rootstock.</title>
        <authorList>
            <person name="Wang F."/>
            <person name="Wang J."/>
            <person name="Li S."/>
            <person name="Zhang Y."/>
            <person name="Fang M."/>
            <person name="Ma L."/>
            <person name="Zhao Y."/>
            <person name="Jiang S."/>
        </authorList>
    </citation>
    <scope>NUCLEOTIDE SEQUENCE [LARGE SCALE GENOMIC DNA]</scope>
    <source>
        <strain evidence="3">S2</strain>
        <tissue evidence="3">Leaf</tissue>
    </source>
</reference>
<organism evidence="3 4">
    <name type="scientific">Pyrus ussuriensis x Pyrus communis</name>
    <dbReference type="NCBI Taxonomy" id="2448454"/>
    <lineage>
        <taxon>Eukaryota</taxon>
        <taxon>Viridiplantae</taxon>
        <taxon>Streptophyta</taxon>
        <taxon>Embryophyta</taxon>
        <taxon>Tracheophyta</taxon>
        <taxon>Spermatophyta</taxon>
        <taxon>Magnoliopsida</taxon>
        <taxon>eudicotyledons</taxon>
        <taxon>Gunneridae</taxon>
        <taxon>Pentapetalae</taxon>
        <taxon>rosids</taxon>
        <taxon>fabids</taxon>
        <taxon>Rosales</taxon>
        <taxon>Rosaceae</taxon>
        <taxon>Amygdaloideae</taxon>
        <taxon>Maleae</taxon>
        <taxon>Pyrus</taxon>
    </lineage>
</organism>
<keyword evidence="4" id="KW-1185">Reference proteome</keyword>
<evidence type="ECO:0000256" key="1">
    <source>
        <dbReference type="SAM" id="MobiDB-lite"/>
    </source>
</evidence>
<comment type="caution">
    <text evidence="3">The sequence shown here is derived from an EMBL/GenBank/DDBJ whole genome shotgun (WGS) entry which is preliminary data.</text>
</comment>
<dbReference type="AlphaFoldDB" id="A0A5N5FBM0"/>
<dbReference type="Pfam" id="PF12776">
    <property type="entry name" value="Myb_DNA-bind_3"/>
    <property type="match status" value="1"/>
</dbReference>
<dbReference type="PANTHER" id="PTHR31704:SF37">
    <property type="entry name" value="HEAT SHOCK PROTEIN"/>
    <property type="match status" value="1"/>
</dbReference>
<dbReference type="EMBL" id="SMOL01000753">
    <property type="protein sequence ID" value="KAB2600367.1"/>
    <property type="molecule type" value="Genomic_DNA"/>
</dbReference>
<evidence type="ECO:0000259" key="2">
    <source>
        <dbReference type="Pfam" id="PF12776"/>
    </source>
</evidence>
<dbReference type="InterPro" id="IPR024752">
    <property type="entry name" value="Myb/SANT-like_dom"/>
</dbReference>
<dbReference type="PANTHER" id="PTHR31704">
    <property type="entry name" value="MYB/SANT-LIKE DNA-BINDING DOMAIN PROTEIN-RELATED"/>
    <property type="match status" value="1"/>
</dbReference>
<gene>
    <name evidence="3" type="ORF">D8674_010638</name>
</gene>
<evidence type="ECO:0000313" key="3">
    <source>
        <dbReference type="EMBL" id="KAB2600367.1"/>
    </source>
</evidence>
<reference evidence="4" key="2">
    <citation type="submission" date="2019-10" db="EMBL/GenBank/DDBJ databases">
        <title>A de novo genome assembly of a pear dwarfing rootstock.</title>
        <authorList>
            <person name="Wang F."/>
            <person name="Wang J."/>
            <person name="Li S."/>
            <person name="Zhang Y."/>
            <person name="Fang M."/>
            <person name="Ma L."/>
            <person name="Zhao Y."/>
            <person name="Jiang S."/>
        </authorList>
    </citation>
    <scope>NUCLEOTIDE SEQUENCE [LARGE SCALE GENOMIC DNA]</scope>
</reference>
<feature type="region of interest" description="Disordered" evidence="1">
    <location>
        <begin position="176"/>
        <end position="203"/>
    </location>
</feature>
<evidence type="ECO:0000313" key="4">
    <source>
        <dbReference type="Proteomes" id="UP000327157"/>
    </source>
</evidence>
<proteinExistence type="predicted"/>